<keyword evidence="2" id="KW-0812">Transmembrane</keyword>
<feature type="transmembrane region" description="Helical" evidence="2">
    <location>
        <begin position="887"/>
        <end position="906"/>
    </location>
</feature>
<dbReference type="InterPro" id="IPR008752">
    <property type="entry name" value="Peptidase_M11"/>
</dbReference>
<feature type="compositionally biased region" description="Basic and acidic residues" evidence="1">
    <location>
        <begin position="341"/>
        <end position="399"/>
    </location>
</feature>
<feature type="region of interest" description="Disordered" evidence="1">
    <location>
        <begin position="58"/>
        <end position="92"/>
    </location>
</feature>
<name>A0AAD3D4G0_9STRA</name>
<feature type="region of interest" description="Disordered" evidence="1">
    <location>
        <begin position="201"/>
        <end position="242"/>
    </location>
</feature>
<keyword evidence="2" id="KW-0472">Membrane</keyword>
<evidence type="ECO:0000313" key="4">
    <source>
        <dbReference type="EMBL" id="GFH56571.1"/>
    </source>
</evidence>
<keyword evidence="5" id="KW-1185">Reference proteome</keyword>
<sequence>MSMAAKKSRISLVRNTMENGLDNTRRLEKNLGVSGEQPIKYSNGNNIFFSINQTNNESNTKMQRKHAPLGSPTVAGSPTKSQTIVPSSSKPPTIQPSLFAETDPKQCDICSVTGEACCGTCVEDGNQDSRGCFECIGSIVDVQHEDGTDDQFMTCETPIGKSYKVKAIDKEFIRNNFGHGKFISGEVNLVFDADAMIDESKGEIDSNSPPKIEKKKEEIQLPSEEIEVPSTNPSSFPSILLSDVPSELPTELRSHMPTLLPSNLPSYSPSVLRSDEKKDDKDEQTLKDEKKSKSYKKSKDSKDEKKSKSETNSKSTKKSKDEKKSADNENYNKSSKKKSKGNRDEKKSKDTANAKKKSKDDGVWKKTKDSKGEKKSKDNKEKKSKENKNQKKKSKDDKRKTKSRNNGNEISARKLQTQVVGNCGTYLGGSCAGTRTVLVVRVIAVDKSTTASESELAENIFENANDSLNLQSWYKQCSYNQLNFVPATGDGINKGVTTVSVPSSSTDGDSVMNNYISVALNVKFSVTSPNQIADHIMFCLPPGTMKGLAYAHVNNWRSVYSDNWCTYVSAQAHELGHNLSLGHSGDPAGIGSQATYGDKSGMLGFSTSNDDGPIQCFNAPKNWQLGWYKDKQIPISFEGWEGNLIGLSDYGNSNVAEEDMVIAKADLNESYYVSFNRKTGINSGTLEGGDQVMVHKRDLGTNYGKSDVLAYLNSGESYTSPDTNFFVTVNDINLTSNPARANVKVERFDPPPPCYTGTVSALINPDPYHGETTWDIIDEAENVVASGDSTGKSNIVLGDGFYTFSIYDKYGDGICCKFGNGSYSFQVGSTVVKRGGEFGSQESTQFGICNNASSPPTMSPTSFPTATPTKFLKTPQSRSWLAINSNMIFLSLALCIVLFCLSFLIWKKKFYVKPNEGY</sequence>
<feature type="compositionally biased region" description="Basic and acidic residues" evidence="1">
    <location>
        <begin position="273"/>
        <end position="311"/>
    </location>
</feature>
<keyword evidence="2" id="KW-1133">Transmembrane helix</keyword>
<feature type="compositionally biased region" description="Basic and acidic residues" evidence="1">
    <location>
        <begin position="318"/>
        <end position="327"/>
    </location>
</feature>
<protein>
    <recommendedName>
        <fullName evidence="3">Peptidase M11 gametolysin domain-containing protein</fullName>
    </recommendedName>
</protein>
<evidence type="ECO:0000256" key="1">
    <source>
        <dbReference type="SAM" id="MobiDB-lite"/>
    </source>
</evidence>
<dbReference type="SUPFAM" id="SSF55486">
    <property type="entry name" value="Metalloproteases ('zincins'), catalytic domain"/>
    <property type="match status" value="1"/>
</dbReference>
<proteinExistence type="predicted"/>
<organism evidence="4 5">
    <name type="scientific">Chaetoceros tenuissimus</name>
    <dbReference type="NCBI Taxonomy" id="426638"/>
    <lineage>
        <taxon>Eukaryota</taxon>
        <taxon>Sar</taxon>
        <taxon>Stramenopiles</taxon>
        <taxon>Ochrophyta</taxon>
        <taxon>Bacillariophyta</taxon>
        <taxon>Coscinodiscophyceae</taxon>
        <taxon>Chaetocerotophycidae</taxon>
        <taxon>Chaetocerotales</taxon>
        <taxon>Chaetocerotaceae</taxon>
        <taxon>Chaetoceros</taxon>
    </lineage>
</organism>
<dbReference type="EMBL" id="BLLK01000052">
    <property type="protein sequence ID" value="GFH56571.1"/>
    <property type="molecule type" value="Genomic_DNA"/>
</dbReference>
<feature type="compositionally biased region" description="Polar residues" evidence="1">
    <location>
        <begin position="74"/>
        <end position="92"/>
    </location>
</feature>
<reference evidence="4 5" key="1">
    <citation type="journal article" date="2021" name="Sci. Rep.">
        <title>The genome of the diatom Chaetoceros tenuissimus carries an ancient integrated fragment of an extant virus.</title>
        <authorList>
            <person name="Hongo Y."/>
            <person name="Kimura K."/>
            <person name="Takaki Y."/>
            <person name="Yoshida Y."/>
            <person name="Baba S."/>
            <person name="Kobayashi G."/>
            <person name="Nagasaki K."/>
            <person name="Hano T."/>
            <person name="Tomaru Y."/>
        </authorList>
    </citation>
    <scope>NUCLEOTIDE SEQUENCE [LARGE SCALE GENOMIC DNA]</scope>
    <source>
        <strain evidence="4 5">NIES-3715</strain>
    </source>
</reference>
<feature type="region of interest" description="Disordered" evidence="1">
    <location>
        <begin position="256"/>
        <end position="413"/>
    </location>
</feature>
<dbReference type="AlphaFoldDB" id="A0AAD3D4G0"/>
<feature type="domain" description="Peptidase M11 gametolysin" evidence="3">
    <location>
        <begin position="448"/>
        <end position="629"/>
    </location>
</feature>
<dbReference type="Proteomes" id="UP001054902">
    <property type="component" value="Unassembled WGS sequence"/>
</dbReference>
<feature type="compositionally biased region" description="Low complexity" evidence="1">
    <location>
        <begin position="257"/>
        <end position="272"/>
    </location>
</feature>
<evidence type="ECO:0000259" key="3">
    <source>
        <dbReference type="Pfam" id="PF05548"/>
    </source>
</evidence>
<dbReference type="Pfam" id="PF05548">
    <property type="entry name" value="Peptidase_M11"/>
    <property type="match status" value="1"/>
</dbReference>
<gene>
    <name evidence="4" type="ORF">CTEN210_13047</name>
</gene>
<comment type="caution">
    <text evidence="4">The sequence shown here is derived from an EMBL/GenBank/DDBJ whole genome shotgun (WGS) entry which is preliminary data.</text>
</comment>
<evidence type="ECO:0000313" key="5">
    <source>
        <dbReference type="Proteomes" id="UP001054902"/>
    </source>
</evidence>
<evidence type="ECO:0000256" key="2">
    <source>
        <dbReference type="SAM" id="Phobius"/>
    </source>
</evidence>
<accession>A0AAD3D4G0</accession>